<keyword evidence="3 4" id="KW-0472">Membrane</keyword>
<organism evidence="6 7">
    <name type="scientific">Paenacidovorax monticola</name>
    <dbReference type="NCBI Taxonomy" id="1926868"/>
    <lineage>
        <taxon>Bacteria</taxon>
        <taxon>Pseudomonadati</taxon>
        <taxon>Pseudomonadota</taxon>
        <taxon>Betaproteobacteria</taxon>
        <taxon>Burkholderiales</taxon>
        <taxon>Comamonadaceae</taxon>
        <taxon>Paenacidovorax</taxon>
    </lineage>
</organism>
<gene>
    <name evidence="6" type="ORF">H9L24_05520</name>
</gene>
<feature type="transmembrane region" description="Helical" evidence="4">
    <location>
        <begin position="156"/>
        <end position="177"/>
    </location>
</feature>
<feature type="transmembrane region" description="Helical" evidence="4">
    <location>
        <begin position="360"/>
        <end position="380"/>
    </location>
</feature>
<name>A0A7H0HL61_9BURK</name>
<proteinExistence type="predicted"/>
<evidence type="ECO:0000256" key="2">
    <source>
        <dbReference type="ARBA" id="ARBA00022989"/>
    </source>
</evidence>
<evidence type="ECO:0000256" key="1">
    <source>
        <dbReference type="ARBA" id="ARBA00022692"/>
    </source>
</evidence>
<feature type="transmembrane region" description="Helical" evidence="4">
    <location>
        <begin position="326"/>
        <end position="348"/>
    </location>
</feature>
<dbReference type="Gene3D" id="1.20.1250.20">
    <property type="entry name" value="MFS general substrate transporter like domains"/>
    <property type="match status" value="2"/>
</dbReference>
<feature type="transmembrane region" description="Helical" evidence="4">
    <location>
        <begin position="298"/>
        <end position="320"/>
    </location>
</feature>
<keyword evidence="2 4" id="KW-1133">Transmembrane helix</keyword>
<dbReference type="PANTHER" id="PTHR23527:SF1">
    <property type="entry name" value="BLL3282 PROTEIN"/>
    <property type="match status" value="1"/>
</dbReference>
<evidence type="ECO:0000256" key="4">
    <source>
        <dbReference type="SAM" id="Phobius"/>
    </source>
</evidence>
<evidence type="ECO:0000256" key="3">
    <source>
        <dbReference type="ARBA" id="ARBA00023136"/>
    </source>
</evidence>
<dbReference type="InterPro" id="IPR020846">
    <property type="entry name" value="MFS_dom"/>
</dbReference>
<dbReference type="RefSeq" id="WP_187738252.1">
    <property type="nucleotide sequence ID" value="NZ_CP060790.1"/>
</dbReference>
<dbReference type="Pfam" id="PF07690">
    <property type="entry name" value="MFS_1"/>
    <property type="match status" value="1"/>
</dbReference>
<accession>A0A7H0HL61</accession>
<feature type="transmembrane region" description="Helical" evidence="4">
    <location>
        <begin position="264"/>
        <end position="286"/>
    </location>
</feature>
<feature type="transmembrane region" description="Helical" evidence="4">
    <location>
        <begin position="115"/>
        <end position="135"/>
    </location>
</feature>
<protein>
    <submittedName>
        <fullName evidence="6">MFS transporter</fullName>
    </submittedName>
</protein>
<evidence type="ECO:0000259" key="5">
    <source>
        <dbReference type="PROSITE" id="PS50850"/>
    </source>
</evidence>
<keyword evidence="1 4" id="KW-0812">Transmembrane</keyword>
<feature type="transmembrane region" description="Helical" evidence="4">
    <location>
        <begin position="23"/>
        <end position="45"/>
    </location>
</feature>
<reference evidence="6 7" key="1">
    <citation type="submission" date="2020-08" db="EMBL/GenBank/DDBJ databases">
        <title>Genome sequence of Acidovorax monticola KACC 19171T.</title>
        <authorList>
            <person name="Hyun D.-W."/>
            <person name="Bae J.-W."/>
        </authorList>
    </citation>
    <scope>NUCLEOTIDE SEQUENCE [LARGE SCALE GENOMIC DNA]</scope>
    <source>
        <strain evidence="6 7">KACC 19171</strain>
    </source>
</reference>
<feature type="transmembrane region" description="Helical" evidence="4">
    <location>
        <begin position="57"/>
        <end position="77"/>
    </location>
</feature>
<dbReference type="AlphaFoldDB" id="A0A7H0HL61"/>
<dbReference type="InterPro" id="IPR036259">
    <property type="entry name" value="MFS_trans_sf"/>
</dbReference>
<dbReference type="InterPro" id="IPR052952">
    <property type="entry name" value="MFS-Transporter"/>
</dbReference>
<sequence>MSAPCLSSTTTAARPRIAARWKVLAAGTLANTAFSVVVNGIPLTAVLMRGSYSLDTAALGLALGLMGLGIALSELPWGMLTDAWGDRPVLLTGLGGTAIALAALAMGVVPQGGTPPTFALLCAGLLTVGLLGGSVNGSSGRAIMGWFAASERGLAMSIRQTALPLGGALAALVLPWLTARYGFGVLFGVLAACNALAGLLVWAWVRQPQALPGAAQAPSATAPSPSALKNPAVWRISLGIGLLCAPQFAILTFGTVFLHDAAHVPMAGIAAAMAGLQIGAMVLRIWSGRWTDRRGNRLEYLRACAGLSAALFAALAMASMAGWSGAALAVPMAVAGICVSAWHGVAYAELATRAGAARAGTALGLCNTLVFIANFVTPLSVAQMLDAAGWPWVWWAGAAVALIALPLVAAQDRRLAPSSGE</sequence>
<dbReference type="KEGG" id="amon:H9L24_05520"/>
<feature type="transmembrane region" description="Helical" evidence="4">
    <location>
        <begin position="183"/>
        <end position="205"/>
    </location>
</feature>
<keyword evidence="7" id="KW-1185">Reference proteome</keyword>
<evidence type="ECO:0000313" key="7">
    <source>
        <dbReference type="Proteomes" id="UP000516057"/>
    </source>
</evidence>
<dbReference type="Proteomes" id="UP000516057">
    <property type="component" value="Chromosome"/>
</dbReference>
<feature type="transmembrane region" description="Helical" evidence="4">
    <location>
        <begin position="392"/>
        <end position="410"/>
    </location>
</feature>
<evidence type="ECO:0000313" key="6">
    <source>
        <dbReference type="EMBL" id="QNP61277.1"/>
    </source>
</evidence>
<dbReference type="SUPFAM" id="SSF103473">
    <property type="entry name" value="MFS general substrate transporter"/>
    <property type="match status" value="1"/>
</dbReference>
<dbReference type="InterPro" id="IPR011701">
    <property type="entry name" value="MFS"/>
</dbReference>
<dbReference type="EMBL" id="CP060790">
    <property type="protein sequence ID" value="QNP61277.1"/>
    <property type="molecule type" value="Genomic_DNA"/>
</dbReference>
<dbReference type="PANTHER" id="PTHR23527">
    <property type="entry name" value="BLL3282 PROTEIN"/>
    <property type="match status" value="1"/>
</dbReference>
<feature type="transmembrane region" description="Helical" evidence="4">
    <location>
        <begin position="236"/>
        <end position="258"/>
    </location>
</feature>
<dbReference type="PROSITE" id="PS50850">
    <property type="entry name" value="MFS"/>
    <property type="match status" value="1"/>
</dbReference>
<feature type="domain" description="Major facilitator superfamily (MFS) profile" evidence="5">
    <location>
        <begin position="23"/>
        <end position="416"/>
    </location>
</feature>
<dbReference type="GO" id="GO:0022857">
    <property type="term" value="F:transmembrane transporter activity"/>
    <property type="evidence" value="ECO:0007669"/>
    <property type="project" value="InterPro"/>
</dbReference>
<feature type="transmembrane region" description="Helical" evidence="4">
    <location>
        <begin position="89"/>
        <end position="109"/>
    </location>
</feature>